<keyword evidence="7" id="KW-1267">Proteomics identification</keyword>
<gene>
    <name evidence="5 6" type="primary">ttf1.6</name>
</gene>
<feature type="domain" description="HTH myb-type" evidence="3">
    <location>
        <begin position="288"/>
        <end position="340"/>
    </location>
</feature>
<dbReference type="PROSITE" id="PS50090">
    <property type="entry name" value="MYB_LIKE"/>
    <property type="match status" value="2"/>
</dbReference>
<reference evidence="5" key="1">
    <citation type="submission" date="2025-08" db="UniProtKB">
        <authorList>
            <consortium name="RefSeq"/>
        </authorList>
    </citation>
    <scope>IDENTIFICATION</scope>
    <source>
        <strain evidence="5">Tuebingen</strain>
        <tissue evidence="5">Fibroblasts and whole tissue</tissue>
    </source>
</reference>
<feature type="region of interest" description="Disordered" evidence="1">
    <location>
        <begin position="1"/>
        <end position="140"/>
    </location>
</feature>
<dbReference type="AGR" id="ZFIN:ZDB-GENE-041008-214"/>
<dbReference type="InterPro" id="IPR001005">
    <property type="entry name" value="SANT/Myb"/>
</dbReference>
<evidence type="ECO:0000313" key="6">
    <source>
        <dbReference type="ZFIN" id="ZDB-GENE-041008-214"/>
    </source>
</evidence>
<feature type="compositionally biased region" description="Polar residues" evidence="1">
    <location>
        <begin position="1"/>
        <end position="11"/>
    </location>
</feature>
<dbReference type="PANTHER" id="PTHR46760:SF1">
    <property type="entry name" value="TRANSCRIPTION TERMINATION FACTOR 1"/>
    <property type="match status" value="1"/>
</dbReference>
<dbReference type="CTD" id="449954"/>
<evidence type="ECO:0007829" key="7">
    <source>
        <dbReference type="PeptideAtlas" id="A0AB32TUG7"/>
    </source>
</evidence>
<dbReference type="InterPro" id="IPR053078">
    <property type="entry name" value="TTF1-like"/>
</dbReference>
<dbReference type="FunFam" id="1.10.10.60:FF:000480">
    <property type="entry name" value="Si:ch73-376l24.4"/>
    <property type="match status" value="1"/>
</dbReference>
<dbReference type="PANTHER" id="PTHR46760">
    <property type="entry name" value="TRANSCRIPTION TERMINATION FACTOR 1"/>
    <property type="match status" value="1"/>
</dbReference>
<evidence type="ECO:0000256" key="1">
    <source>
        <dbReference type="SAM" id="MobiDB-lite"/>
    </source>
</evidence>
<feature type="domain" description="Myb-like" evidence="2">
    <location>
        <begin position="340"/>
        <end position="410"/>
    </location>
</feature>
<evidence type="ECO:0000259" key="3">
    <source>
        <dbReference type="PROSITE" id="PS51294"/>
    </source>
</evidence>
<dbReference type="ZFIN" id="ZDB-GENE-041008-214">
    <property type="gene designation" value="ttf1.6"/>
</dbReference>
<feature type="compositionally biased region" description="Basic and acidic residues" evidence="1">
    <location>
        <begin position="117"/>
        <end position="140"/>
    </location>
</feature>
<dbReference type="GeneID" id="449954"/>
<dbReference type="SUPFAM" id="SSF46689">
    <property type="entry name" value="Homeodomain-like"/>
    <property type="match status" value="2"/>
</dbReference>
<feature type="domain" description="HTH myb-type" evidence="3">
    <location>
        <begin position="387"/>
        <end position="414"/>
    </location>
</feature>
<dbReference type="Pfam" id="PF13921">
    <property type="entry name" value="Myb_DNA-bind_6"/>
    <property type="match status" value="1"/>
</dbReference>
<proteinExistence type="evidence at protein level"/>
<dbReference type="InterPro" id="IPR017930">
    <property type="entry name" value="Myb_dom"/>
</dbReference>
<sequence>MDEMPSLSSNARVDGEKVKKKRSKPTEQHELTESPQEQAEKRLKKKEKMRNSIRETDINLQIKKRRKLDDEGETPVLDDGVSNQHEAQTQELQGSREGKTSKRKKMREKLKQTNCEDMAKQQTDIRREHEDEPNTSDHERGLLDIMMGTKTRKTKQLLSDEPLVDLNALDELNQFCPKITLASRSARDINKMIRIDLPRFKEFRKQGIELRHGRFSTAENERLRQNVSNFLALTGVKDAIKLFHPKRFPKESQTLANLKRKYSFFVKIAEGIPRPCHDVYTRGTKIYDDRNKKGNFTEEEEKSLLKYYTLYGPDWKKISDKTDRSSYSLEKRFSHLSKIRGPWTTNEVQRLLRAVRDHVVSVLKSANPKKKKPKRVSREILYQALPWSKIAEKVKTRCWTKCRDKWMSILASRMSSGITFRGRKAQEAKIKLIRAMYEMQVEDVVDVDWEHLTAVFGHC</sequence>
<feature type="compositionally biased region" description="Polar residues" evidence="1">
    <location>
        <begin position="81"/>
        <end position="93"/>
    </location>
</feature>
<dbReference type="SMART" id="SM00717">
    <property type="entry name" value="SANT"/>
    <property type="match status" value="3"/>
</dbReference>
<protein>
    <submittedName>
        <fullName evidence="5">Transcription termination factor 1 isoform X2</fullName>
    </submittedName>
</protein>
<organism evidence="4 5">
    <name type="scientific">Danio rerio</name>
    <name type="common">Zebrafish</name>
    <name type="synonym">Brachydanio rerio</name>
    <dbReference type="NCBI Taxonomy" id="7955"/>
    <lineage>
        <taxon>Eukaryota</taxon>
        <taxon>Metazoa</taxon>
        <taxon>Chordata</taxon>
        <taxon>Craniata</taxon>
        <taxon>Vertebrata</taxon>
        <taxon>Euteleostomi</taxon>
        <taxon>Actinopterygii</taxon>
        <taxon>Neopterygii</taxon>
        <taxon>Teleostei</taxon>
        <taxon>Ostariophysi</taxon>
        <taxon>Cypriniformes</taxon>
        <taxon>Danionidae</taxon>
        <taxon>Danioninae</taxon>
        <taxon>Danio</taxon>
    </lineage>
</organism>
<dbReference type="Gene3D" id="1.10.10.60">
    <property type="entry name" value="Homeodomain-like"/>
    <property type="match status" value="2"/>
</dbReference>
<dbReference type="InterPro" id="IPR009057">
    <property type="entry name" value="Homeodomain-like_sf"/>
</dbReference>
<feature type="domain" description="Myb-like" evidence="2">
    <location>
        <begin position="288"/>
        <end position="337"/>
    </location>
</feature>
<dbReference type="RefSeq" id="XP_068077650.1">
    <property type="nucleotide sequence ID" value="XM_068221549.2"/>
</dbReference>
<dbReference type="AlphaFoldDB" id="A0AB32TUG7"/>
<dbReference type="Proteomes" id="UP000000437">
    <property type="component" value="Chromosome 5"/>
</dbReference>
<evidence type="ECO:0000259" key="2">
    <source>
        <dbReference type="PROSITE" id="PS50090"/>
    </source>
</evidence>
<evidence type="ECO:0000313" key="4">
    <source>
        <dbReference type="Proteomes" id="UP000000437"/>
    </source>
</evidence>
<dbReference type="CDD" id="cd00167">
    <property type="entry name" value="SANT"/>
    <property type="match status" value="1"/>
</dbReference>
<evidence type="ECO:0000313" key="5">
    <source>
        <dbReference type="RefSeq" id="XP_068077650.1"/>
    </source>
</evidence>
<keyword evidence="4" id="KW-1185">Reference proteome</keyword>
<dbReference type="PROSITE" id="PS51294">
    <property type="entry name" value="HTH_MYB"/>
    <property type="match status" value="2"/>
</dbReference>
<accession>A0AB32TUG7</accession>
<name>A0AB32TUG7_DANRE</name>